<name>A0ABW7XBU6_9NOCA</name>
<organism evidence="1 2">
    <name type="scientific">Nocardia xishanensis</name>
    <dbReference type="NCBI Taxonomy" id="238964"/>
    <lineage>
        <taxon>Bacteria</taxon>
        <taxon>Bacillati</taxon>
        <taxon>Actinomycetota</taxon>
        <taxon>Actinomycetes</taxon>
        <taxon>Mycobacteriales</taxon>
        <taxon>Nocardiaceae</taxon>
        <taxon>Nocardia</taxon>
    </lineage>
</organism>
<sequence>MKDDLPTAFGRLHAFAQTLSGLMKEAQEAGAEQATGRDNTDCVTVTIDRSGALLSIDVSDNWAQKLDPKDIGPAVLRAVQDARVRQLESSMDSVAESGLLAKIESLNIEDMTPTDIEPPRPLRGPTVAPGQLVDEILQAIESGGTQARPATFVGTEDVDDDIAARVELDSTGIIDCSVGIAWGKSVGGSTIAWAVRQAYDKAYEDVLASAARGTGPQGGLFSEALQVINSLRTPRGQ</sequence>
<keyword evidence="2" id="KW-1185">Reference proteome</keyword>
<evidence type="ECO:0000313" key="2">
    <source>
        <dbReference type="Proteomes" id="UP001611415"/>
    </source>
</evidence>
<dbReference type="InterPro" id="IPR036894">
    <property type="entry name" value="YbaB-like_sf"/>
</dbReference>
<protein>
    <recommendedName>
        <fullName evidence="3">YbaB/EbfC DNA-binding family protein</fullName>
    </recommendedName>
</protein>
<reference evidence="1 2" key="1">
    <citation type="submission" date="2024-10" db="EMBL/GenBank/DDBJ databases">
        <title>The Natural Products Discovery Center: Release of the First 8490 Sequenced Strains for Exploring Actinobacteria Biosynthetic Diversity.</title>
        <authorList>
            <person name="Kalkreuter E."/>
            <person name="Kautsar S.A."/>
            <person name="Yang D."/>
            <person name="Bader C.D."/>
            <person name="Teijaro C.N."/>
            <person name="Fluegel L."/>
            <person name="Davis C.M."/>
            <person name="Simpson J.R."/>
            <person name="Lauterbach L."/>
            <person name="Steele A.D."/>
            <person name="Gui C."/>
            <person name="Meng S."/>
            <person name="Li G."/>
            <person name="Viehrig K."/>
            <person name="Ye F."/>
            <person name="Su P."/>
            <person name="Kiefer A.F."/>
            <person name="Nichols A."/>
            <person name="Cepeda A.J."/>
            <person name="Yan W."/>
            <person name="Fan B."/>
            <person name="Jiang Y."/>
            <person name="Adhikari A."/>
            <person name="Zheng C.-J."/>
            <person name="Schuster L."/>
            <person name="Cowan T.M."/>
            <person name="Smanski M.J."/>
            <person name="Chevrette M.G."/>
            <person name="De Carvalho L.P.S."/>
            <person name="Shen B."/>
        </authorList>
    </citation>
    <scope>NUCLEOTIDE SEQUENCE [LARGE SCALE GENOMIC DNA]</scope>
    <source>
        <strain evidence="1 2">NPDC019275</strain>
    </source>
</reference>
<dbReference type="SUPFAM" id="SSF82607">
    <property type="entry name" value="YbaB-like"/>
    <property type="match status" value="1"/>
</dbReference>
<dbReference type="RefSeq" id="WP_397095955.1">
    <property type="nucleotide sequence ID" value="NZ_JBIRYO010000039.1"/>
</dbReference>
<comment type="caution">
    <text evidence="1">The sequence shown here is derived from an EMBL/GenBank/DDBJ whole genome shotgun (WGS) entry which is preliminary data.</text>
</comment>
<accession>A0ABW7XBU6</accession>
<evidence type="ECO:0008006" key="3">
    <source>
        <dbReference type="Google" id="ProtNLM"/>
    </source>
</evidence>
<dbReference type="EMBL" id="JBIRYO010000039">
    <property type="protein sequence ID" value="MFI2478454.1"/>
    <property type="molecule type" value="Genomic_DNA"/>
</dbReference>
<gene>
    <name evidence="1" type="ORF">ACH49W_34305</name>
</gene>
<dbReference type="Proteomes" id="UP001611415">
    <property type="component" value="Unassembled WGS sequence"/>
</dbReference>
<proteinExistence type="predicted"/>
<dbReference type="Gene3D" id="3.30.1310.10">
    <property type="entry name" value="Nucleoid-associated protein YbaB-like domain"/>
    <property type="match status" value="1"/>
</dbReference>
<evidence type="ECO:0000313" key="1">
    <source>
        <dbReference type="EMBL" id="MFI2478454.1"/>
    </source>
</evidence>